<comment type="caution">
    <text evidence="6">The sequence shown here is derived from an EMBL/GenBank/DDBJ whole genome shotgun (WGS) entry which is preliminary data.</text>
</comment>
<dbReference type="Gene3D" id="3.30.1600.10">
    <property type="entry name" value="SIR2/SIRT2 'Small Domain"/>
    <property type="match status" value="1"/>
</dbReference>
<dbReference type="InterPro" id="IPR026591">
    <property type="entry name" value="Sirtuin_cat_small_dom_sf"/>
</dbReference>
<evidence type="ECO:0000256" key="2">
    <source>
        <dbReference type="ARBA" id="ARBA00022679"/>
    </source>
</evidence>
<keyword evidence="4" id="KW-0479">Metal-binding</keyword>
<dbReference type="InterPro" id="IPR029035">
    <property type="entry name" value="DHS-like_NAD/FAD-binding_dom"/>
</dbReference>
<sequence>MDPTPEPRRAAEAVSRADAILIGAGAGMGVDSGLPDFRGRQGFWQAYPPYAKLGLDFVALASPRWFRQDPGLAWGFYGHRLELYRATRPHKGFAILKRWADRAPQGGFVYTSNVDGQFQRAGFPVDRIHEVHGAIDFLQCLDECGVGIFPAEGQAATIDPETMRAVGDLPRCPRCGTLARPNILMFGDGGWDGSASDAQAARLRAWLKGLAEAQARLVVVECGAGTAIPTVRGFCERAAHGFSATLIRINPREPLAPPGSIAIAADALETLAAINAFMQL</sequence>
<dbReference type="InterPro" id="IPR050134">
    <property type="entry name" value="NAD-dep_sirtuin_deacylases"/>
</dbReference>
<feature type="active site" description="Proton acceptor" evidence="4">
    <location>
        <position position="132"/>
    </location>
</feature>
<dbReference type="GO" id="GO:0034979">
    <property type="term" value="F:NAD-dependent protein lysine deacetylase activity"/>
    <property type="evidence" value="ECO:0007669"/>
    <property type="project" value="UniProtKB-EC"/>
</dbReference>
<keyword evidence="2 6" id="KW-0808">Transferase</keyword>
<evidence type="ECO:0000256" key="3">
    <source>
        <dbReference type="ARBA" id="ARBA00023027"/>
    </source>
</evidence>
<evidence type="ECO:0000259" key="5">
    <source>
        <dbReference type="PROSITE" id="PS50305"/>
    </source>
</evidence>
<proteinExistence type="predicted"/>
<protein>
    <recommendedName>
        <fullName evidence="1">protein acetyllysine N-acetyltransferase</fullName>
        <ecNumber evidence="1">2.3.1.286</ecNumber>
    </recommendedName>
</protein>
<evidence type="ECO:0000313" key="6">
    <source>
        <dbReference type="EMBL" id="MDG3007935.1"/>
    </source>
</evidence>
<dbReference type="SUPFAM" id="SSF52467">
    <property type="entry name" value="DHS-like NAD/FAD-binding domain"/>
    <property type="match status" value="1"/>
</dbReference>
<dbReference type="Proteomes" id="UP001216907">
    <property type="component" value="Unassembled WGS sequence"/>
</dbReference>
<dbReference type="PANTHER" id="PTHR11085">
    <property type="entry name" value="NAD-DEPENDENT PROTEIN DEACYLASE SIRTUIN-5, MITOCHONDRIAL-RELATED"/>
    <property type="match status" value="1"/>
</dbReference>
<evidence type="ECO:0000256" key="1">
    <source>
        <dbReference type="ARBA" id="ARBA00012928"/>
    </source>
</evidence>
<gene>
    <name evidence="6" type="ORF">PZE19_29580</name>
</gene>
<organism evidence="6 7">
    <name type="scientific">Paludisphaera mucosa</name>
    <dbReference type="NCBI Taxonomy" id="3030827"/>
    <lineage>
        <taxon>Bacteria</taxon>
        <taxon>Pseudomonadati</taxon>
        <taxon>Planctomycetota</taxon>
        <taxon>Planctomycetia</taxon>
        <taxon>Isosphaerales</taxon>
        <taxon>Isosphaeraceae</taxon>
        <taxon>Paludisphaera</taxon>
    </lineage>
</organism>
<keyword evidence="3" id="KW-0520">NAD</keyword>
<dbReference type="PANTHER" id="PTHR11085:SF4">
    <property type="entry name" value="NAD-DEPENDENT PROTEIN DEACYLASE"/>
    <property type="match status" value="1"/>
</dbReference>
<evidence type="ECO:0000313" key="7">
    <source>
        <dbReference type="Proteomes" id="UP001216907"/>
    </source>
</evidence>
<keyword evidence="7" id="KW-1185">Reference proteome</keyword>
<dbReference type="InterPro" id="IPR026590">
    <property type="entry name" value="Ssirtuin_cat_dom"/>
</dbReference>
<name>A0ABT6FK28_9BACT</name>
<feature type="binding site" evidence="4">
    <location>
        <position position="140"/>
    </location>
    <ligand>
        <name>Zn(2+)</name>
        <dbReference type="ChEBI" id="CHEBI:29105"/>
    </ligand>
</feature>
<dbReference type="InterPro" id="IPR003000">
    <property type="entry name" value="Sirtuin"/>
</dbReference>
<feature type="binding site" evidence="4">
    <location>
        <position position="172"/>
    </location>
    <ligand>
        <name>Zn(2+)</name>
        <dbReference type="ChEBI" id="CHEBI:29105"/>
    </ligand>
</feature>
<reference evidence="6 7" key="1">
    <citation type="submission" date="2023-03" db="EMBL/GenBank/DDBJ databases">
        <title>Paludisphaera mucosa sp. nov. a novel planctomycete from northern fen.</title>
        <authorList>
            <person name="Ivanova A."/>
        </authorList>
    </citation>
    <scope>NUCLEOTIDE SEQUENCE [LARGE SCALE GENOMIC DNA]</scope>
    <source>
        <strain evidence="6 7">Pla2</strain>
    </source>
</reference>
<accession>A0ABT6FK28</accession>
<keyword evidence="6" id="KW-0012">Acyltransferase</keyword>
<dbReference type="PROSITE" id="PS50305">
    <property type="entry name" value="SIRTUIN"/>
    <property type="match status" value="1"/>
</dbReference>
<dbReference type="EMBL" id="JARRAG010000002">
    <property type="protein sequence ID" value="MDG3007935.1"/>
    <property type="molecule type" value="Genomic_DNA"/>
</dbReference>
<keyword evidence="4" id="KW-0862">Zinc</keyword>
<dbReference type="Pfam" id="PF02146">
    <property type="entry name" value="SIR2"/>
    <property type="match status" value="1"/>
</dbReference>
<feature type="binding site" evidence="4">
    <location>
        <position position="144"/>
    </location>
    <ligand>
        <name>Zn(2+)</name>
        <dbReference type="ChEBI" id="CHEBI:29105"/>
    </ligand>
</feature>
<feature type="binding site" evidence="4">
    <location>
        <position position="175"/>
    </location>
    <ligand>
        <name>Zn(2+)</name>
        <dbReference type="ChEBI" id="CHEBI:29105"/>
    </ligand>
</feature>
<evidence type="ECO:0000256" key="4">
    <source>
        <dbReference type="PROSITE-ProRule" id="PRU00236"/>
    </source>
</evidence>
<dbReference type="Gene3D" id="3.40.50.1220">
    <property type="entry name" value="TPP-binding domain"/>
    <property type="match status" value="1"/>
</dbReference>
<dbReference type="EC" id="2.3.1.286" evidence="1"/>
<feature type="domain" description="Deacetylase sirtuin-type" evidence="5">
    <location>
        <begin position="1"/>
        <end position="280"/>
    </location>
</feature>
<dbReference type="RefSeq" id="WP_277864203.1">
    <property type="nucleotide sequence ID" value="NZ_JARRAG010000002.1"/>
</dbReference>